<reference evidence="2 3" key="1">
    <citation type="submission" date="2018-10" db="EMBL/GenBank/DDBJ databases">
        <title>Genome assembly for a Yunnan-Guizhou Plateau 3E fish, Anabarilius grahami (Regan), and its evolutionary and genetic applications.</title>
        <authorList>
            <person name="Jiang W."/>
        </authorList>
    </citation>
    <scope>NUCLEOTIDE SEQUENCE [LARGE SCALE GENOMIC DNA]</scope>
    <source>
        <strain evidence="2">AG-KIZ</strain>
        <tissue evidence="2">Muscle</tissue>
    </source>
</reference>
<proteinExistence type="predicted"/>
<name>A0A3N0YYB2_ANAGA</name>
<dbReference type="Proteomes" id="UP000281406">
    <property type="component" value="Unassembled WGS sequence"/>
</dbReference>
<dbReference type="EMBL" id="RJVU01019434">
    <property type="protein sequence ID" value="ROL50854.1"/>
    <property type="molecule type" value="Genomic_DNA"/>
</dbReference>
<comment type="caution">
    <text evidence="2">The sequence shown here is derived from an EMBL/GenBank/DDBJ whole genome shotgun (WGS) entry which is preliminary data.</text>
</comment>
<feature type="region of interest" description="Disordered" evidence="1">
    <location>
        <begin position="96"/>
        <end position="136"/>
    </location>
</feature>
<organism evidence="2 3">
    <name type="scientific">Anabarilius grahami</name>
    <name type="common">Kanglang fish</name>
    <name type="synonym">Barilius grahami</name>
    <dbReference type="NCBI Taxonomy" id="495550"/>
    <lineage>
        <taxon>Eukaryota</taxon>
        <taxon>Metazoa</taxon>
        <taxon>Chordata</taxon>
        <taxon>Craniata</taxon>
        <taxon>Vertebrata</taxon>
        <taxon>Euteleostomi</taxon>
        <taxon>Actinopterygii</taxon>
        <taxon>Neopterygii</taxon>
        <taxon>Teleostei</taxon>
        <taxon>Ostariophysi</taxon>
        <taxon>Cypriniformes</taxon>
        <taxon>Xenocyprididae</taxon>
        <taxon>Xenocypridinae</taxon>
        <taxon>Xenocypridinae incertae sedis</taxon>
        <taxon>Anabarilius</taxon>
    </lineage>
</organism>
<protein>
    <submittedName>
        <fullName evidence="2">Uncharacterized protein</fullName>
    </submittedName>
</protein>
<evidence type="ECO:0000313" key="3">
    <source>
        <dbReference type="Proteomes" id="UP000281406"/>
    </source>
</evidence>
<gene>
    <name evidence="2" type="ORF">DPX16_15098</name>
</gene>
<evidence type="ECO:0000256" key="1">
    <source>
        <dbReference type="SAM" id="MobiDB-lite"/>
    </source>
</evidence>
<dbReference type="OrthoDB" id="8963287at2759"/>
<keyword evidence="3" id="KW-1185">Reference proteome</keyword>
<dbReference type="AlphaFoldDB" id="A0A3N0YYB2"/>
<sequence>MTDFVQPTDAPIAVVSKREPVGSPFTYGREMEENVEEFLSICHRATCSDIMLMEGFWVRLDDESRMVIPRGNSYWMLAEYINFALWVEGSSVTVGEVEEDPTTSVQPHLPSITTPEPEPDPVPTPTAEMEPKPTAD</sequence>
<accession>A0A3N0YYB2</accession>
<evidence type="ECO:0000313" key="2">
    <source>
        <dbReference type="EMBL" id="ROL50854.1"/>
    </source>
</evidence>